<name>A0AA40HPB5_CNENI</name>
<evidence type="ECO:0000313" key="2">
    <source>
        <dbReference type="Proteomes" id="UP001177744"/>
    </source>
</evidence>
<dbReference type="EMBL" id="JAULJE010000014">
    <property type="protein sequence ID" value="KAK1334879.1"/>
    <property type="molecule type" value="Genomic_DNA"/>
</dbReference>
<sequence length="80" mass="9068">MRQMFLNKEKETELELTEKEREIHEVSANLQPVHHEEMQEVEENALTVAQELAGVHRAVGDRELSSSALAESECADTCMT</sequence>
<gene>
    <name evidence="1" type="ORF">QTO34_004450</name>
</gene>
<organism evidence="1 2">
    <name type="scientific">Cnephaeus nilssonii</name>
    <name type="common">Northern bat</name>
    <name type="synonym">Eptesicus nilssonii</name>
    <dbReference type="NCBI Taxonomy" id="3371016"/>
    <lineage>
        <taxon>Eukaryota</taxon>
        <taxon>Metazoa</taxon>
        <taxon>Chordata</taxon>
        <taxon>Craniata</taxon>
        <taxon>Vertebrata</taxon>
        <taxon>Euteleostomi</taxon>
        <taxon>Mammalia</taxon>
        <taxon>Eutheria</taxon>
        <taxon>Laurasiatheria</taxon>
        <taxon>Chiroptera</taxon>
        <taxon>Yangochiroptera</taxon>
        <taxon>Vespertilionidae</taxon>
        <taxon>Cnephaeus</taxon>
    </lineage>
</organism>
<dbReference type="Proteomes" id="UP001177744">
    <property type="component" value="Unassembled WGS sequence"/>
</dbReference>
<comment type="caution">
    <text evidence="1">The sequence shown here is derived from an EMBL/GenBank/DDBJ whole genome shotgun (WGS) entry which is preliminary data.</text>
</comment>
<protein>
    <submittedName>
        <fullName evidence="1">Uncharacterized protein</fullName>
    </submittedName>
</protein>
<dbReference type="AlphaFoldDB" id="A0AA40HPB5"/>
<evidence type="ECO:0000313" key="1">
    <source>
        <dbReference type="EMBL" id="KAK1334879.1"/>
    </source>
</evidence>
<accession>A0AA40HPB5</accession>
<proteinExistence type="predicted"/>
<reference evidence="1" key="1">
    <citation type="submission" date="2023-06" db="EMBL/GenBank/DDBJ databases">
        <title>Reference genome for the Northern bat (Eptesicus nilssonii), a most northern bat species.</title>
        <authorList>
            <person name="Laine V.N."/>
            <person name="Pulliainen A.T."/>
            <person name="Lilley T.M."/>
        </authorList>
    </citation>
    <scope>NUCLEOTIDE SEQUENCE</scope>
    <source>
        <strain evidence="1">BLF_Eptnil</strain>
        <tissue evidence="1">Kidney</tissue>
    </source>
</reference>
<keyword evidence="2" id="KW-1185">Reference proteome</keyword>